<protein>
    <recommendedName>
        <fullName evidence="6">Beta-1,6-galactofuranosyltransferase</fullName>
    </recommendedName>
</protein>
<dbReference type="InterPro" id="IPR058592">
    <property type="entry name" value="Gtf3_C"/>
</dbReference>
<gene>
    <name evidence="4" type="ORF">FC26_GL000966</name>
</gene>
<reference evidence="4 5" key="1">
    <citation type="journal article" date="2015" name="Genome Announc.">
        <title>Expanding the biotechnology potential of lactobacilli through comparative genomics of 213 strains and associated genera.</title>
        <authorList>
            <person name="Sun Z."/>
            <person name="Harris H.M."/>
            <person name="McCann A."/>
            <person name="Guo C."/>
            <person name="Argimon S."/>
            <person name="Zhang W."/>
            <person name="Yang X."/>
            <person name="Jeffery I.B."/>
            <person name="Cooney J.C."/>
            <person name="Kagawa T.F."/>
            <person name="Liu W."/>
            <person name="Song Y."/>
            <person name="Salvetti E."/>
            <person name="Wrobel A."/>
            <person name="Rasinkangas P."/>
            <person name="Parkhill J."/>
            <person name="Rea M.C."/>
            <person name="O'Sullivan O."/>
            <person name="Ritari J."/>
            <person name="Douillard F.P."/>
            <person name="Paul Ross R."/>
            <person name="Yang R."/>
            <person name="Briner A.E."/>
            <person name="Felis G.E."/>
            <person name="de Vos W.M."/>
            <person name="Barrangou R."/>
            <person name="Klaenhammer T.R."/>
            <person name="Caufield P.W."/>
            <person name="Cui Y."/>
            <person name="Zhang H."/>
            <person name="O'Toole P.W."/>
        </authorList>
    </citation>
    <scope>NUCLEOTIDE SEQUENCE [LARGE SCALE GENOMIC DNA]</scope>
    <source>
        <strain evidence="4 5">DSM 20634</strain>
    </source>
</reference>
<evidence type="ECO:0000256" key="1">
    <source>
        <dbReference type="ARBA" id="ARBA00022679"/>
    </source>
</evidence>
<organism evidence="4 5">
    <name type="scientific">Paucilactobacillus vaccinostercus DSM 20634</name>
    <dbReference type="NCBI Taxonomy" id="1423813"/>
    <lineage>
        <taxon>Bacteria</taxon>
        <taxon>Bacillati</taxon>
        <taxon>Bacillota</taxon>
        <taxon>Bacilli</taxon>
        <taxon>Lactobacillales</taxon>
        <taxon>Lactobacillaceae</taxon>
        <taxon>Paucilactobacillus</taxon>
    </lineage>
</organism>
<dbReference type="PIRSF" id="PIRSF007023">
    <property type="entry name" value="UDP-Galf_transf"/>
    <property type="match status" value="1"/>
</dbReference>
<dbReference type="Proteomes" id="UP000051733">
    <property type="component" value="Unassembled WGS sequence"/>
</dbReference>
<evidence type="ECO:0000313" key="4">
    <source>
        <dbReference type="EMBL" id="KRM60329.1"/>
    </source>
</evidence>
<accession>A0A0R2A917</accession>
<dbReference type="Gene3D" id="3.40.50.2000">
    <property type="entry name" value="Glycogen Phosphorylase B"/>
    <property type="match status" value="2"/>
</dbReference>
<evidence type="ECO:0000259" key="2">
    <source>
        <dbReference type="Pfam" id="PF26334"/>
    </source>
</evidence>
<dbReference type="InterPro" id="IPR058591">
    <property type="entry name" value="Gtf3_N"/>
</dbReference>
<dbReference type="Pfam" id="PF26334">
    <property type="entry name" value="Gtf3_N"/>
    <property type="match status" value="1"/>
</dbReference>
<keyword evidence="5" id="KW-1185">Reference proteome</keyword>
<proteinExistence type="predicted"/>
<dbReference type="PATRIC" id="fig|1423813.3.peg.990"/>
<keyword evidence="1" id="KW-0808">Transferase</keyword>
<evidence type="ECO:0000259" key="3">
    <source>
        <dbReference type="Pfam" id="PF26337"/>
    </source>
</evidence>
<dbReference type="AlphaFoldDB" id="A0A0R2A917"/>
<comment type="caution">
    <text evidence="4">The sequence shown here is derived from an EMBL/GenBank/DDBJ whole genome shotgun (WGS) entry which is preliminary data.</text>
</comment>
<evidence type="ECO:0008006" key="6">
    <source>
        <dbReference type="Google" id="ProtNLM"/>
    </source>
</evidence>
<feature type="domain" description="Glucosyltransferase 3-like C-terminal" evidence="3">
    <location>
        <begin position="153"/>
        <end position="313"/>
    </location>
</feature>
<name>A0A0R2A917_9LACO</name>
<sequence>MAHAHSKIILSSHKVRKDIVSIASKLGYLSFESDEQNNFDQNIEQMRRDDVLLFPFPSGKGREQDDLAFLTKIKEKQVKLILITLNIDYLRYDTADKAATVSALQQADVLITLSQAMNQQLLLDGVNVPMVVLDLHDYLSEGEILPATYMKKLIFAGSPYKATYMQGWQSHIPIDIFAREEAIDHIDQLHDSISYTGYLTPDKMPNLINYGFGLAFDVDSDAGHFANYQTLNLSHKVSLFLAAGLPIIVNARAASAPILRAANAALVIDSIGDIEDIFYAMDDVQYHKLAHGSAQLGRLVRDGFFYTKAVRQAEQLIDVE</sequence>
<dbReference type="Pfam" id="PF26337">
    <property type="entry name" value="Gtf3_C"/>
    <property type="match status" value="1"/>
</dbReference>
<feature type="domain" description="Glucosyltransferase 3-like N-terminal" evidence="2">
    <location>
        <begin position="14"/>
        <end position="134"/>
    </location>
</feature>
<dbReference type="EMBL" id="AYYY01000070">
    <property type="protein sequence ID" value="KRM60329.1"/>
    <property type="molecule type" value="Genomic_DNA"/>
</dbReference>
<dbReference type="STRING" id="1423813.FC26_GL000966"/>
<evidence type="ECO:0000313" key="5">
    <source>
        <dbReference type="Proteomes" id="UP000051733"/>
    </source>
</evidence>